<keyword evidence="1" id="KW-0732">Signal</keyword>
<dbReference type="InterPro" id="IPR021333">
    <property type="entry name" value="DUF2946"/>
</dbReference>
<name>A0A6G9QPH9_9GAMM</name>
<dbReference type="AlphaFoldDB" id="A0A6G9QPH9"/>
<evidence type="ECO:0000256" key="1">
    <source>
        <dbReference type="SAM" id="SignalP"/>
    </source>
</evidence>
<geneLocation type="plasmid" evidence="2 3">
    <name>pPN3F2_1</name>
</geneLocation>
<organism evidence="2 3">
    <name type="scientific">Shewanella aestuarii</name>
    <dbReference type="NCBI Taxonomy" id="1028752"/>
    <lineage>
        <taxon>Bacteria</taxon>
        <taxon>Pseudomonadati</taxon>
        <taxon>Pseudomonadota</taxon>
        <taxon>Gammaproteobacteria</taxon>
        <taxon>Alteromonadales</taxon>
        <taxon>Shewanellaceae</taxon>
        <taxon>Shewanella</taxon>
    </lineage>
</organism>
<dbReference type="KEGG" id="saes:HBH39_18055"/>
<dbReference type="Proteomes" id="UP000502608">
    <property type="component" value="Plasmid pPN3F2_1"/>
</dbReference>
<sequence length="112" mass="12870">MKTNVALKILLILSIILQSFAVSVSADAHQLDAEHFQSTHNHETDHTSKLDDDKKHDMHDCHHCGHCSGNHTNWFLVKAFTLNLPKNHFYNFNKLTLFPHSYSTRLNRPPIA</sequence>
<protein>
    <submittedName>
        <fullName evidence="2">DUF2946 family protein</fullName>
    </submittedName>
</protein>
<feature type="signal peptide" evidence="1">
    <location>
        <begin position="1"/>
        <end position="21"/>
    </location>
</feature>
<dbReference type="Pfam" id="PF11162">
    <property type="entry name" value="DUF2946"/>
    <property type="match status" value="1"/>
</dbReference>
<dbReference type="RefSeq" id="WP_167680213.1">
    <property type="nucleotide sequence ID" value="NZ_CP050314.1"/>
</dbReference>
<keyword evidence="3" id="KW-1185">Reference proteome</keyword>
<reference evidence="2 3" key="1">
    <citation type="submission" date="2020-03" db="EMBL/GenBank/DDBJ databases">
        <title>Complete genome sequence of Shewanella sp.</title>
        <authorList>
            <person name="Kim Y.-S."/>
            <person name="Kim S.-J."/>
            <person name="Jung H.-K."/>
            <person name="Kim K.-H."/>
        </authorList>
    </citation>
    <scope>NUCLEOTIDE SEQUENCE [LARGE SCALE GENOMIC DNA]</scope>
    <source>
        <strain evidence="2 3">PN3F2</strain>
        <plasmid evidence="2 3">pPN3F2_1</plasmid>
    </source>
</reference>
<keyword evidence="2" id="KW-0614">Plasmid</keyword>
<evidence type="ECO:0000313" key="3">
    <source>
        <dbReference type="Proteomes" id="UP000502608"/>
    </source>
</evidence>
<feature type="chain" id="PRO_5026169579" evidence="1">
    <location>
        <begin position="22"/>
        <end position="112"/>
    </location>
</feature>
<accession>A0A6G9QPH9</accession>
<evidence type="ECO:0000313" key="2">
    <source>
        <dbReference type="EMBL" id="QIR16382.1"/>
    </source>
</evidence>
<gene>
    <name evidence="2" type="ORF">HBH39_18055</name>
</gene>
<dbReference type="EMBL" id="CP050314">
    <property type="protein sequence ID" value="QIR16382.1"/>
    <property type="molecule type" value="Genomic_DNA"/>
</dbReference>
<proteinExistence type="predicted"/>